<dbReference type="Proteomes" id="UP000053555">
    <property type="component" value="Unassembled WGS sequence"/>
</dbReference>
<dbReference type="AlphaFoldDB" id="A0A0B2QZS1"/>
<dbReference type="EMBL" id="KN654551">
    <property type="protein sequence ID" value="KHN25157.1"/>
    <property type="molecule type" value="Genomic_DNA"/>
</dbReference>
<evidence type="ECO:0000313" key="1">
    <source>
        <dbReference type="EMBL" id="KHN25157.1"/>
    </source>
</evidence>
<organism evidence="1">
    <name type="scientific">Glycine soja</name>
    <name type="common">Wild soybean</name>
    <dbReference type="NCBI Taxonomy" id="3848"/>
    <lineage>
        <taxon>Eukaryota</taxon>
        <taxon>Viridiplantae</taxon>
        <taxon>Streptophyta</taxon>
        <taxon>Embryophyta</taxon>
        <taxon>Tracheophyta</taxon>
        <taxon>Spermatophyta</taxon>
        <taxon>Magnoliopsida</taxon>
        <taxon>eudicotyledons</taxon>
        <taxon>Gunneridae</taxon>
        <taxon>Pentapetalae</taxon>
        <taxon>rosids</taxon>
        <taxon>fabids</taxon>
        <taxon>Fabales</taxon>
        <taxon>Fabaceae</taxon>
        <taxon>Papilionoideae</taxon>
        <taxon>50 kb inversion clade</taxon>
        <taxon>NPAAA clade</taxon>
        <taxon>indigoferoid/millettioid clade</taxon>
        <taxon>Phaseoleae</taxon>
        <taxon>Glycine</taxon>
        <taxon>Glycine subgen. Soja</taxon>
    </lineage>
</organism>
<accession>A0A0B2QZS1</accession>
<name>A0A0B2QZS1_GLYSO</name>
<protein>
    <submittedName>
        <fullName evidence="1">Uncharacterized protein</fullName>
    </submittedName>
</protein>
<proteinExistence type="predicted"/>
<gene>
    <name evidence="1" type="ORF">glysoja_049383</name>
</gene>
<reference evidence="1" key="1">
    <citation type="submission" date="2014-07" db="EMBL/GenBank/DDBJ databases">
        <title>Identification of a novel salt tolerance gene in wild soybean by whole-genome sequencing.</title>
        <authorList>
            <person name="Lam H.-M."/>
            <person name="Qi X."/>
            <person name="Li M.-W."/>
            <person name="Liu X."/>
            <person name="Xie M."/>
            <person name="Ni M."/>
            <person name="Xu X."/>
        </authorList>
    </citation>
    <scope>NUCLEOTIDE SEQUENCE [LARGE SCALE GENOMIC DNA]</scope>
    <source>
        <tissue evidence="1">Root</tissue>
    </source>
</reference>
<sequence>MEPRPKANDAPTESTSYEATCKDSTAVIIHTTSSGPNPINFAPSNVLTKIEVKEMIGLAMDNFVEKQKVGNEEFRRTMQQAIATQFSSLSESLILNLEQAQMRLFSVVVVPMSLPPTQALPPASVPPTLPTLNSN</sequence>